<name>A0A8D8F6G8_CULPI</name>
<dbReference type="AlphaFoldDB" id="A0A8D8F6G8"/>
<evidence type="ECO:0000313" key="2">
    <source>
        <dbReference type="EMBL" id="CAG6461097.1"/>
    </source>
</evidence>
<dbReference type="GO" id="GO:0005634">
    <property type="term" value="C:nucleus"/>
    <property type="evidence" value="ECO:0007669"/>
    <property type="project" value="TreeGrafter"/>
</dbReference>
<organism evidence="2">
    <name type="scientific">Culex pipiens</name>
    <name type="common">House mosquito</name>
    <dbReference type="NCBI Taxonomy" id="7175"/>
    <lineage>
        <taxon>Eukaryota</taxon>
        <taxon>Metazoa</taxon>
        <taxon>Ecdysozoa</taxon>
        <taxon>Arthropoda</taxon>
        <taxon>Hexapoda</taxon>
        <taxon>Insecta</taxon>
        <taxon>Pterygota</taxon>
        <taxon>Neoptera</taxon>
        <taxon>Endopterygota</taxon>
        <taxon>Diptera</taxon>
        <taxon>Nematocera</taxon>
        <taxon>Culicoidea</taxon>
        <taxon>Culicidae</taxon>
        <taxon>Culicinae</taxon>
        <taxon>Culicini</taxon>
        <taxon>Culex</taxon>
        <taxon>Culex</taxon>
    </lineage>
</organism>
<dbReference type="GO" id="GO:0003743">
    <property type="term" value="F:translation initiation factor activity"/>
    <property type="evidence" value="ECO:0007669"/>
    <property type="project" value="UniProtKB-KW"/>
</dbReference>
<dbReference type="EMBL" id="HBUE01206451">
    <property type="protein sequence ID" value="CAG6532216.1"/>
    <property type="molecule type" value="Transcribed_RNA"/>
</dbReference>
<dbReference type="PANTHER" id="PTHR12790:SF0">
    <property type="entry name" value="RNA POLYMERASE I-SPECIFIC TRANSCRIPTION INITIATION FACTOR RRN3-RELATED"/>
    <property type="match status" value="1"/>
</dbReference>
<dbReference type="EMBL" id="HBUE01042066">
    <property type="protein sequence ID" value="CAG6461097.1"/>
    <property type="molecule type" value="Transcribed_RNA"/>
</dbReference>
<dbReference type="GO" id="GO:0006361">
    <property type="term" value="P:transcription initiation at RNA polymerase I promoter"/>
    <property type="evidence" value="ECO:0007669"/>
    <property type="project" value="InterPro"/>
</dbReference>
<comment type="similarity">
    <text evidence="1">Belongs to the RRN3 family.</text>
</comment>
<reference evidence="2" key="1">
    <citation type="submission" date="2021-05" db="EMBL/GenBank/DDBJ databases">
        <authorList>
            <person name="Alioto T."/>
            <person name="Alioto T."/>
            <person name="Gomez Garrido J."/>
        </authorList>
    </citation>
    <scope>NUCLEOTIDE SEQUENCE</scope>
</reference>
<dbReference type="GO" id="GO:0001181">
    <property type="term" value="F:RNA polymerase I general transcription initiation factor activity"/>
    <property type="evidence" value="ECO:0007669"/>
    <property type="project" value="InterPro"/>
</dbReference>
<dbReference type="PANTHER" id="PTHR12790">
    <property type="entry name" value="TRANSCRIPTION INITIATION FACTOR IA RRN3"/>
    <property type="match status" value="1"/>
</dbReference>
<keyword evidence="2" id="KW-0648">Protein biosynthesis</keyword>
<keyword evidence="2" id="KW-0396">Initiation factor</keyword>
<sequence length="603" mass="68788">MSVDIPKRRLSSILKPFANGGGLEGSKLNGSFSQNKVRFDDLAVEAVLQDALQNGQLQRFEHLLAEIKAEQFDDDKFQQVIVESKRCVHLLNANFGMLVEALLSVNWLARNESSREVYKGFVIELLVAQGNYTTLAVSKLVQLFLPRDEDKEGWVRGVPTVATAERFEPVHDLFVRLKNVIPMIFDVILVQLRKQFPYFKRATHVVCGYVYNTLRMTDHSAMFTEELLDIIFYRLVAIDVNTPRNEIEDAEFPDEADDGQIFAMEETPVIEIDDDETMKLPLAETLDCCLETMFRYIEERARIEGGSDRVYGLLLKLFDKHILPTHNTHHVQFLMFYCCSFNQSYGERFIEHLLKMVRNPNISTPTRQAAVGYVASLLARAKYVPMPLLKKTLQDFSDWVHGYLNRSDSLHNQSLKAHLVFYSVCQAIFYVVAFRSKQLTATPKNLAFLQTLQLTSIANCLLNPLRVCVPGVATAFVAVARAHQIAYCNTIMERNERRRTFILFNNGALAPDDCLDTFFPFDPYLLKKSGKRIEPIFLQYQSCEAEAEAEVLSPAARGRKRYESMSEDVDDFIQEVKRHKGHGGDPAEMQLPYSYGVSPGFHS</sequence>
<accession>A0A8D8F6G8</accession>
<dbReference type="GO" id="GO:0001042">
    <property type="term" value="F:RNA polymerase I core binding"/>
    <property type="evidence" value="ECO:0007669"/>
    <property type="project" value="TreeGrafter"/>
</dbReference>
<dbReference type="InterPro" id="IPR007991">
    <property type="entry name" value="RNA_pol_I_trans_ini_fac_RRN3"/>
</dbReference>
<evidence type="ECO:0000256" key="1">
    <source>
        <dbReference type="ARBA" id="ARBA00010098"/>
    </source>
</evidence>
<proteinExistence type="inferred from homology"/>
<dbReference type="Pfam" id="PF05327">
    <property type="entry name" value="RRN3"/>
    <property type="match status" value="1"/>
</dbReference>
<protein>
    <submittedName>
        <fullName evidence="2">RNA polymerase I-specific transcription initiation factor RRN3</fullName>
    </submittedName>
</protein>
<dbReference type="EMBL" id="HBUE01312760">
    <property type="protein sequence ID" value="CAG6584088.1"/>
    <property type="molecule type" value="Transcribed_RNA"/>
</dbReference>